<sequence>MRSLAVVKGIALVGGSMTTVRSGPPEGGPDPVT</sequence>
<organism evidence="1 2">
    <name type="scientific">Streptosporangium canum</name>
    <dbReference type="NCBI Taxonomy" id="324952"/>
    <lineage>
        <taxon>Bacteria</taxon>
        <taxon>Bacillati</taxon>
        <taxon>Actinomycetota</taxon>
        <taxon>Actinomycetes</taxon>
        <taxon>Streptosporangiales</taxon>
        <taxon>Streptosporangiaceae</taxon>
        <taxon>Streptosporangium</taxon>
    </lineage>
</organism>
<reference evidence="2" key="1">
    <citation type="submission" date="2016-10" db="EMBL/GenBank/DDBJ databases">
        <authorList>
            <person name="Varghese N."/>
            <person name="Submissions S."/>
        </authorList>
    </citation>
    <scope>NUCLEOTIDE SEQUENCE [LARGE SCALE GENOMIC DNA]</scope>
    <source>
        <strain evidence="2">CGMCC 4.2126</strain>
    </source>
</reference>
<evidence type="ECO:0000313" key="1">
    <source>
        <dbReference type="EMBL" id="SFK44950.1"/>
    </source>
</evidence>
<dbReference type="AlphaFoldDB" id="A0A1I3ZLX5"/>
<dbReference type="EMBL" id="FOQY01000025">
    <property type="protein sequence ID" value="SFK44950.1"/>
    <property type="molecule type" value="Genomic_DNA"/>
</dbReference>
<accession>A0A1I3ZLX5</accession>
<protein>
    <submittedName>
        <fullName evidence="1">Uncharacterized protein</fullName>
    </submittedName>
</protein>
<dbReference type="Proteomes" id="UP000199111">
    <property type="component" value="Unassembled WGS sequence"/>
</dbReference>
<keyword evidence="2" id="KW-1185">Reference proteome</keyword>
<name>A0A1I3ZLX5_9ACTN</name>
<proteinExistence type="predicted"/>
<evidence type="ECO:0000313" key="2">
    <source>
        <dbReference type="Proteomes" id="UP000199111"/>
    </source>
</evidence>
<gene>
    <name evidence="1" type="ORF">SAMN05216275_12584</name>
</gene>